<feature type="signal peptide" evidence="3">
    <location>
        <begin position="1"/>
        <end position="23"/>
    </location>
</feature>
<evidence type="ECO:0000256" key="2">
    <source>
        <dbReference type="SAM" id="Phobius"/>
    </source>
</evidence>
<feature type="compositionally biased region" description="Basic and acidic residues" evidence="1">
    <location>
        <begin position="328"/>
        <end position="350"/>
    </location>
</feature>
<keyword evidence="5" id="KW-1185">Reference proteome</keyword>
<feature type="chain" id="PRO_5043541957" evidence="3">
    <location>
        <begin position="24"/>
        <end position="377"/>
    </location>
</feature>
<keyword evidence="2" id="KW-0472">Membrane</keyword>
<keyword evidence="3" id="KW-0732">Signal</keyword>
<protein>
    <submittedName>
        <fullName evidence="4">Uncharacterized protein</fullName>
    </submittedName>
</protein>
<evidence type="ECO:0000313" key="5">
    <source>
        <dbReference type="Proteomes" id="UP001388673"/>
    </source>
</evidence>
<gene>
    <name evidence="4" type="ORF">IAR55_005124</name>
</gene>
<evidence type="ECO:0000313" key="4">
    <source>
        <dbReference type="EMBL" id="KAK8849788.1"/>
    </source>
</evidence>
<dbReference type="GeneID" id="92182382"/>
<dbReference type="AlphaFoldDB" id="A0AAW0YUX2"/>
<keyword evidence="2" id="KW-0812">Transmembrane</keyword>
<comment type="caution">
    <text evidence="4">The sequence shown here is derived from an EMBL/GenBank/DDBJ whole genome shotgun (WGS) entry which is preliminary data.</text>
</comment>
<feature type="transmembrane region" description="Helical" evidence="2">
    <location>
        <begin position="232"/>
        <end position="255"/>
    </location>
</feature>
<evidence type="ECO:0000256" key="3">
    <source>
        <dbReference type="SAM" id="SignalP"/>
    </source>
</evidence>
<reference evidence="4 5" key="1">
    <citation type="journal article" date="2024" name="bioRxiv">
        <title>Comparative genomics of Cryptococcus and Kwoniella reveals pathogenesis evolution and contrasting karyotype dynamics via intercentromeric recombination or chromosome fusion.</title>
        <authorList>
            <person name="Coelho M.A."/>
            <person name="David-Palma M."/>
            <person name="Shea T."/>
            <person name="Bowers K."/>
            <person name="McGinley-Smith S."/>
            <person name="Mohammad A.W."/>
            <person name="Gnirke A."/>
            <person name="Yurkov A.M."/>
            <person name="Nowrousian M."/>
            <person name="Sun S."/>
            <person name="Cuomo C.A."/>
            <person name="Heitman J."/>
        </authorList>
    </citation>
    <scope>NUCLEOTIDE SEQUENCE [LARGE SCALE GENOMIC DNA]</scope>
    <source>
        <strain evidence="4 5">CBS 13917</strain>
    </source>
</reference>
<proteinExistence type="predicted"/>
<keyword evidence="2" id="KW-1133">Transmembrane helix</keyword>
<dbReference type="KEGG" id="kne:92182382"/>
<dbReference type="RefSeq" id="XP_066801676.1">
    <property type="nucleotide sequence ID" value="XM_066948217.1"/>
</dbReference>
<accession>A0AAW0YUX2</accession>
<dbReference type="Proteomes" id="UP001388673">
    <property type="component" value="Unassembled WGS sequence"/>
</dbReference>
<sequence length="377" mass="41650">MLRGISTPVTLVTALGITTLVAAKSAFGEACDQSNTHLDGGSFQLVTDCNPTLYCADNSTCAYKGCRRDTYPFGYNDYAYDQLPPLCPEGQFCPDEGDQCRPQVPIGQRCQKDRDDECERPPNYRDLAGYLNTNGTICLSFTCYLANVTLGQTCVNDNTPYTAYNDNGDAYAFIVSRDDCANGLYCDATELRCMKNKAIGATCSGNKECLSYNCEADGRCGKAADAVIHPPAWQYVLIGLGIVVLIGGVMTGLWLMHRRTRKENQIKLEQYYNEQIAYRQSIMSMSHAKNSLLSLPPNTTPDYARQSLYRDDAAWSSATDPSLIPPNMRRDSVSGWSDTDKPSDMARADSEVLLMPDQRYSDAPESSRRPGNGREGW</sequence>
<name>A0AAW0YUX2_9TREE</name>
<evidence type="ECO:0000256" key="1">
    <source>
        <dbReference type="SAM" id="MobiDB-lite"/>
    </source>
</evidence>
<dbReference type="EMBL" id="JBCAWK010000009">
    <property type="protein sequence ID" value="KAK8849788.1"/>
    <property type="molecule type" value="Genomic_DNA"/>
</dbReference>
<feature type="region of interest" description="Disordered" evidence="1">
    <location>
        <begin position="319"/>
        <end position="377"/>
    </location>
</feature>
<feature type="compositionally biased region" description="Basic and acidic residues" evidence="1">
    <location>
        <begin position="359"/>
        <end position="368"/>
    </location>
</feature>
<organism evidence="4 5">
    <name type="scientific">Kwoniella newhampshirensis</name>
    <dbReference type="NCBI Taxonomy" id="1651941"/>
    <lineage>
        <taxon>Eukaryota</taxon>
        <taxon>Fungi</taxon>
        <taxon>Dikarya</taxon>
        <taxon>Basidiomycota</taxon>
        <taxon>Agaricomycotina</taxon>
        <taxon>Tremellomycetes</taxon>
        <taxon>Tremellales</taxon>
        <taxon>Cryptococcaceae</taxon>
        <taxon>Kwoniella</taxon>
    </lineage>
</organism>